<dbReference type="PROSITE" id="PS51194">
    <property type="entry name" value="HELICASE_CTER"/>
    <property type="match status" value="1"/>
</dbReference>
<gene>
    <name evidence="3" type="ORF">IAQ67_16520</name>
</gene>
<dbReference type="InterPro" id="IPR027417">
    <property type="entry name" value="P-loop_NTPase"/>
</dbReference>
<evidence type="ECO:0000313" key="3">
    <source>
        <dbReference type="EMBL" id="QNR65490.1"/>
    </source>
</evidence>
<name>A0A7H0Y332_9BACL</name>
<evidence type="ECO:0000259" key="1">
    <source>
        <dbReference type="PROSITE" id="PS51192"/>
    </source>
</evidence>
<dbReference type="InterPro" id="IPR001650">
    <property type="entry name" value="Helicase_C-like"/>
</dbReference>
<reference evidence="3 4" key="1">
    <citation type="submission" date="2020-09" db="EMBL/GenBank/DDBJ databases">
        <title>Characterization of Paenibacillus peoriae strain ZF390 with broad-spectrum antimicrobial activity as a potential biocontrol agent.</title>
        <authorList>
            <person name="Li L."/>
            <person name="Zhao Y."/>
            <person name="Li B."/>
            <person name="Xie X."/>
        </authorList>
    </citation>
    <scope>NUCLEOTIDE SEQUENCE [LARGE SCALE GENOMIC DNA]</scope>
    <source>
        <strain evidence="3 4">ZF390</strain>
    </source>
</reference>
<dbReference type="InterPro" id="IPR005114">
    <property type="entry name" value="Helicase_assoc"/>
</dbReference>
<dbReference type="EMBL" id="CP061172">
    <property type="protein sequence ID" value="QNR65490.1"/>
    <property type="molecule type" value="Genomic_DNA"/>
</dbReference>
<dbReference type="AlphaFoldDB" id="A0A7H0Y332"/>
<dbReference type="SUPFAM" id="SSF52540">
    <property type="entry name" value="P-loop containing nucleoside triphosphate hydrolases"/>
    <property type="match status" value="1"/>
</dbReference>
<dbReference type="Proteomes" id="UP000516384">
    <property type="component" value="Chromosome"/>
</dbReference>
<dbReference type="InterPro" id="IPR006935">
    <property type="entry name" value="Helicase/UvrB_N"/>
</dbReference>
<dbReference type="RefSeq" id="WP_190297386.1">
    <property type="nucleotide sequence ID" value="NZ_CP061172.1"/>
</dbReference>
<dbReference type="Gene3D" id="3.40.50.300">
    <property type="entry name" value="P-loop containing nucleotide triphosphate hydrolases"/>
    <property type="match status" value="2"/>
</dbReference>
<protein>
    <submittedName>
        <fullName evidence="3">Helicase associated domain protein</fullName>
    </submittedName>
</protein>
<organism evidence="3 4">
    <name type="scientific">Paenibacillus peoriae</name>
    <dbReference type="NCBI Taxonomy" id="59893"/>
    <lineage>
        <taxon>Bacteria</taxon>
        <taxon>Bacillati</taxon>
        <taxon>Bacillota</taxon>
        <taxon>Bacilli</taxon>
        <taxon>Bacillales</taxon>
        <taxon>Paenibacillaceae</taxon>
        <taxon>Paenibacillus</taxon>
    </lineage>
</organism>
<feature type="domain" description="Helicase ATP-binding" evidence="1">
    <location>
        <begin position="21"/>
        <end position="157"/>
    </location>
</feature>
<dbReference type="SMART" id="SM00487">
    <property type="entry name" value="DEXDc"/>
    <property type="match status" value="1"/>
</dbReference>
<sequence>MTTHHDVELYPHNQETYEKIIEAWKIQNRVATVQATGTGKTFLILKCLFTYPDVKKVVLAPSNHILDQLASKVDELPNTALLTYSELSFMSEESIHNLNVDMIVLDEFHRCGAEKWGEGVGKLITAFPEVRVLGTTATPIRYLDNERDMSDELFDGNVVTNLSLAEAIVKRILPMPKYVSALYTFDEEIMNLKDKIDKSSNTDEEKEGFYKEVEQLRKKLEKSKGIPVILKKYLGDNTGKFIVFCRNKNHLVEMQSVVKGWFKKAKLGECIDTYSVYTGKTDSENNKIIEEFIGNQNDCNIRLLFTIDMLNEGLHVEDVDGVICLRPTMSPIIYYQQIGRALQVGGKEPLVFDFVNNFNNLGGNTFGKDLREEVEKENRQRKSKGKSEMSLDNFIVYDEMHDVINLFNELKDRLSDDWNAMFERYKNGERGEKGTIMNNWISWQRKSYIKGLLLEHRTIKLNAIGFVWNEHEYNWNETFKQLNQFKEREGHLNVPARCVLDNGVNLGAWVASQRTSYKANKLPQERIDKLNSVGFQWEVVSANSWNNVFELLFIYKNKHGHINIPVRYEVDGIKLGVWVNAQRQFYKNNKLSQDRIDKLNSINFTWSVANETWENNFNLLIDYMNKYGNCSPPRYYMVGEVKLGVWLNNQRKFYKNNKLSQERINKLNSIGFQWSIGIGNALKRKVSA</sequence>
<dbReference type="PROSITE" id="PS51192">
    <property type="entry name" value="HELICASE_ATP_BIND_1"/>
    <property type="match status" value="1"/>
</dbReference>
<dbReference type="Pfam" id="PF00271">
    <property type="entry name" value="Helicase_C"/>
    <property type="match status" value="1"/>
</dbReference>
<dbReference type="PANTHER" id="PTHR33418">
    <property type="entry name" value="HELICASE-ASSOCIATED"/>
    <property type="match status" value="1"/>
</dbReference>
<dbReference type="GO" id="GO:0005524">
    <property type="term" value="F:ATP binding"/>
    <property type="evidence" value="ECO:0007669"/>
    <property type="project" value="InterPro"/>
</dbReference>
<accession>A0A7H0Y332</accession>
<dbReference type="InterPro" id="IPR014001">
    <property type="entry name" value="Helicase_ATP-bd"/>
</dbReference>
<dbReference type="PANTHER" id="PTHR33418:SF1">
    <property type="entry name" value="HELICASE-ASSOCIATED DOMAIN-CONTAINING PROTEIN"/>
    <property type="match status" value="1"/>
</dbReference>
<proteinExistence type="predicted"/>
<evidence type="ECO:0000313" key="4">
    <source>
        <dbReference type="Proteomes" id="UP000516384"/>
    </source>
</evidence>
<dbReference type="Gene3D" id="6.10.140.530">
    <property type="match status" value="3"/>
</dbReference>
<dbReference type="Pfam" id="PF03457">
    <property type="entry name" value="HA"/>
    <property type="match status" value="3"/>
</dbReference>
<dbReference type="GO" id="GO:0003677">
    <property type="term" value="F:DNA binding"/>
    <property type="evidence" value="ECO:0007669"/>
    <property type="project" value="InterPro"/>
</dbReference>
<feature type="domain" description="Helicase C-terminal" evidence="2">
    <location>
        <begin position="212"/>
        <end position="395"/>
    </location>
</feature>
<evidence type="ECO:0000259" key="2">
    <source>
        <dbReference type="PROSITE" id="PS51194"/>
    </source>
</evidence>
<dbReference type="GO" id="GO:0016787">
    <property type="term" value="F:hydrolase activity"/>
    <property type="evidence" value="ECO:0007669"/>
    <property type="project" value="InterPro"/>
</dbReference>
<dbReference type="Pfam" id="PF04851">
    <property type="entry name" value="ResIII"/>
    <property type="match status" value="1"/>
</dbReference>